<sequence length="326" mass="35657">MRWLFVAAALSITVTTAVADDAMLDIGRAKSEAFLAGQLDEIWGDMTPQVQQLFGTPTGLETFRESLASDFGTEIEILSEEVQPGDGAQTYVRTARWSLVEAPILMQWAITDDEQIAGLLVKPVPVLAESRFLDYQTKTSLRLPFEGEWFVVWGGRTLEQNYHAADRAQRFALDVLIYKDGITHDGDAQVLENYYCWDEPILAPADGEVVAAIKDLPDNAIGATDAQKPAGNHVVLDFGNGEFGFLGHMRQGSIDVAAGDRVSAGQEVGRCGNSGNTSEPHLHFHLQTTPNLSDGEGLPAYFEDYVANDEPVDRGEPLAGQYIRPQ</sequence>
<keyword evidence="4" id="KW-1185">Reference proteome</keyword>
<dbReference type="RefSeq" id="WP_284340782.1">
    <property type="nucleotide sequence ID" value="NZ_BSNS01000011.1"/>
</dbReference>
<dbReference type="PANTHER" id="PTHR21666:SF270">
    <property type="entry name" value="MUREIN HYDROLASE ACTIVATOR ENVC"/>
    <property type="match status" value="1"/>
</dbReference>
<protein>
    <recommendedName>
        <fullName evidence="2">M23ase beta-sheet core domain-containing protein</fullName>
    </recommendedName>
</protein>
<dbReference type="EMBL" id="BSNS01000011">
    <property type="protein sequence ID" value="GLQ55369.1"/>
    <property type="molecule type" value="Genomic_DNA"/>
</dbReference>
<keyword evidence="1" id="KW-0732">Signal</keyword>
<organism evidence="3 4">
    <name type="scientific">Devosia nitrariae</name>
    <dbReference type="NCBI Taxonomy" id="2071872"/>
    <lineage>
        <taxon>Bacteria</taxon>
        <taxon>Pseudomonadati</taxon>
        <taxon>Pseudomonadota</taxon>
        <taxon>Alphaproteobacteria</taxon>
        <taxon>Hyphomicrobiales</taxon>
        <taxon>Devosiaceae</taxon>
        <taxon>Devosia</taxon>
    </lineage>
</organism>
<feature type="domain" description="M23ase beta-sheet core" evidence="2">
    <location>
        <begin position="199"/>
        <end position="288"/>
    </location>
</feature>
<gene>
    <name evidence="3" type="ORF">GCM10010862_26280</name>
</gene>
<reference evidence="4" key="1">
    <citation type="journal article" date="2019" name="Int. J. Syst. Evol. Microbiol.">
        <title>The Global Catalogue of Microorganisms (GCM) 10K type strain sequencing project: providing services to taxonomists for standard genome sequencing and annotation.</title>
        <authorList>
            <consortium name="The Broad Institute Genomics Platform"/>
            <consortium name="The Broad Institute Genome Sequencing Center for Infectious Disease"/>
            <person name="Wu L."/>
            <person name="Ma J."/>
        </authorList>
    </citation>
    <scope>NUCLEOTIDE SEQUENCE [LARGE SCALE GENOMIC DNA]</scope>
    <source>
        <strain evidence="4">NBRC 112416</strain>
    </source>
</reference>
<evidence type="ECO:0000313" key="4">
    <source>
        <dbReference type="Proteomes" id="UP001156691"/>
    </source>
</evidence>
<dbReference type="Gene3D" id="2.70.70.10">
    <property type="entry name" value="Glucose Permease (Domain IIA)"/>
    <property type="match status" value="1"/>
</dbReference>
<feature type="signal peptide" evidence="1">
    <location>
        <begin position="1"/>
        <end position="19"/>
    </location>
</feature>
<name>A0ABQ5W681_9HYPH</name>
<comment type="caution">
    <text evidence="3">The sequence shown here is derived from an EMBL/GenBank/DDBJ whole genome shotgun (WGS) entry which is preliminary data.</text>
</comment>
<dbReference type="Proteomes" id="UP001156691">
    <property type="component" value="Unassembled WGS sequence"/>
</dbReference>
<accession>A0ABQ5W681</accession>
<dbReference type="CDD" id="cd12797">
    <property type="entry name" value="M23_peptidase"/>
    <property type="match status" value="1"/>
</dbReference>
<evidence type="ECO:0000313" key="3">
    <source>
        <dbReference type="EMBL" id="GLQ55369.1"/>
    </source>
</evidence>
<dbReference type="InterPro" id="IPR011055">
    <property type="entry name" value="Dup_hybrid_motif"/>
</dbReference>
<feature type="chain" id="PRO_5047086989" description="M23ase beta-sheet core domain-containing protein" evidence="1">
    <location>
        <begin position="20"/>
        <end position="326"/>
    </location>
</feature>
<dbReference type="SUPFAM" id="SSF51261">
    <property type="entry name" value="Duplicated hybrid motif"/>
    <property type="match status" value="1"/>
</dbReference>
<evidence type="ECO:0000259" key="2">
    <source>
        <dbReference type="Pfam" id="PF01551"/>
    </source>
</evidence>
<dbReference type="InterPro" id="IPR050570">
    <property type="entry name" value="Cell_wall_metabolism_enzyme"/>
</dbReference>
<dbReference type="Pfam" id="PF01551">
    <property type="entry name" value="Peptidase_M23"/>
    <property type="match status" value="1"/>
</dbReference>
<proteinExistence type="predicted"/>
<dbReference type="InterPro" id="IPR016047">
    <property type="entry name" value="M23ase_b-sheet_dom"/>
</dbReference>
<evidence type="ECO:0000256" key="1">
    <source>
        <dbReference type="SAM" id="SignalP"/>
    </source>
</evidence>
<dbReference type="PANTHER" id="PTHR21666">
    <property type="entry name" value="PEPTIDASE-RELATED"/>
    <property type="match status" value="1"/>
</dbReference>